<evidence type="ECO:0000313" key="1">
    <source>
        <dbReference type="EMBL" id="TFK69896.1"/>
    </source>
</evidence>
<accession>A0ACD3AW98</accession>
<dbReference type="EMBL" id="ML208322">
    <property type="protein sequence ID" value="TFK69896.1"/>
    <property type="molecule type" value="Genomic_DNA"/>
</dbReference>
<reference evidence="1 2" key="1">
    <citation type="journal article" date="2019" name="Nat. Ecol. Evol.">
        <title>Megaphylogeny resolves global patterns of mushroom evolution.</title>
        <authorList>
            <person name="Varga T."/>
            <person name="Krizsan K."/>
            <person name="Foldi C."/>
            <person name="Dima B."/>
            <person name="Sanchez-Garcia M."/>
            <person name="Sanchez-Ramirez S."/>
            <person name="Szollosi G.J."/>
            <person name="Szarkandi J.G."/>
            <person name="Papp V."/>
            <person name="Albert L."/>
            <person name="Andreopoulos W."/>
            <person name="Angelini C."/>
            <person name="Antonin V."/>
            <person name="Barry K.W."/>
            <person name="Bougher N.L."/>
            <person name="Buchanan P."/>
            <person name="Buyck B."/>
            <person name="Bense V."/>
            <person name="Catcheside P."/>
            <person name="Chovatia M."/>
            <person name="Cooper J."/>
            <person name="Damon W."/>
            <person name="Desjardin D."/>
            <person name="Finy P."/>
            <person name="Geml J."/>
            <person name="Haridas S."/>
            <person name="Hughes K."/>
            <person name="Justo A."/>
            <person name="Karasinski D."/>
            <person name="Kautmanova I."/>
            <person name="Kiss B."/>
            <person name="Kocsube S."/>
            <person name="Kotiranta H."/>
            <person name="LaButti K.M."/>
            <person name="Lechner B.E."/>
            <person name="Liimatainen K."/>
            <person name="Lipzen A."/>
            <person name="Lukacs Z."/>
            <person name="Mihaltcheva S."/>
            <person name="Morgado L.N."/>
            <person name="Niskanen T."/>
            <person name="Noordeloos M.E."/>
            <person name="Ohm R.A."/>
            <person name="Ortiz-Santana B."/>
            <person name="Ovrebo C."/>
            <person name="Racz N."/>
            <person name="Riley R."/>
            <person name="Savchenko A."/>
            <person name="Shiryaev A."/>
            <person name="Soop K."/>
            <person name="Spirin V."/>
            <person name="Szebenyi C."/>
            <person name="Tomsovsky M."/>
            <person name="Tulloss R.E."/>
            <person name="Uehling J."/>
            <person name="Grigoriev I.V."/>
            <person name="Vagvolgyi C."/>
            <person name="Papp T."/>
            <person name="Martin F.M."/>
            <person name="Miettinen O."/>
            <person name="Hibbett D.S."/>
            <person name="Nagy L.G."/>
        </authorList>
    </citation>
    <scope>NUCLEOTIDE SEQUENCE [LARGE SCALE GENOMIC DNA]</scope>
    <source>
        <strain evidence="1 2">NL-1719</strain>
    </source>
</reference>
<sequence>MLYFVGVIPPEITDHILGFLHPLDLYHLIQTTKDLRKLLLTPKAGPCWQDSFLNHPNFPSFPTGCSPPRWVNLLFEDPTRCGFCNTKMTEIIEAVHLHQLCSYCPSALYIVHGFQYTSLFLRIASIIHPPLAINTEIEIASTLLLPTSRFCIDGSIDGLTPQIYWKTEAEEMTRTYLTWRRRVLLEEEGAQSAFDAYIAERTEFINETYRRTETYMTWANHTNNSIKSRDARRHQVNLAKIKAQFVREGFTQKDLQSPKLRDYFSVQALCTFRRLTGARWYRYHATVRPILDDIKELRLMDERYSLFLRRYNTLTVMYNAYVLRLRRSDIPLVPISLPILGFQRVQDVLFDESNAGVDERVCEGLMFDFADEMMRWKDKRSREVAGDVVREYRDVVERCGLNRQNPTHSGSLSKAVKRCGDLIQSALEPHRPDASNQIQAASAGPRNLTPAESQIILQLPFAIFTCNSKHCHHHTHPLFGYDEIAQHFGCQSSASADSVWSFTRSHMAEAQPDLNLSKLHSEFMFEFVRDKLEVDPYVTTVRELDESGERFVCETCGVVNGGMEAYSWRECARHYQEVRWRRHSVSSFVRLSTEAAGEVARREIPDRGGRFWTCVLCPTWVNTLQNHQDVKAHVEKEHSIARPYRGVHFINRSTRTSRRKPAKLCHSGVTRTDRICNRCPPGKKKLWSARALTSHLRYKHQIENMTAQDYRIVKVLVTDPD</sequence>
<name>A0ACD3AW98_9AGAR</name>
<organism evidence="1 2">
    <name type="scientific">Pluteus cervinus</name>
    <dbReference type="NCBI Taxonomy" id="181527"/>
    <lineage>
        <taxon>Eukaryota</taxon>
        <taxon>Fungi</taxon>
        <taxon>Dikarya</taxon>
        <taxon>Basidiomycota</taxon>
        <taxon>Agaricomycotina</taxon>
        <taxon>Agaricomycetes</taxon>
        <taxon>Agaricomycetidae</taxon>
        <taxon>Agaricales</taxon>
        <taxon>Pluteineae</taxon>
        <taxon>Pluteaceae</taxon>
        <taxon>Pluteus</taxon>
    </lineage>
</organism>
<evidence type="ECO:0000313" key="2">
    <source>
        <dbReference type="Proteomes" id="UP000308600"/>
    </source>
</evidence>
<dbReference type="Proteomes" id="UP000308600">
    <property type="component" value="Unassembled WGS sequence"/>
</dbReference>
<protein>
    <submittedName>
        <fullName evidence="1">Uncharacterized protein</fullName>
    </submittedName>
</protein>
<proteinExistence type="predicted"/>
<gene>
    <name evidence="1" type="ORF">BDN72DRAFT_959209</name>
</gene>
<keyword evidence="2" id="KW-1185">Reference proteome</keyword>